<organism evidence="2 3">
    <name type="scientific">Symbiodinium necroappetens</name>
    <dbReference type="NCBI Taxonomy" id="1628268"/>
    <lineage>
        <taxon>Eukaryota</taxon>
        <taxon>Sar</taxon>
        <taxon>Alveolata</taxon>
        <taxon>Dinophyceae</taxon>
        <taxon>Suessiales</taxon>
        <taxon>Symbiodiniaceae</taxon>
        <taxon>Symbiodinium</taxon>
    </lineage>
</organism>
<feature type="region of interest" description="Disordered" evidence="1">
    <location>
        <begin position="339"/>
        <end position="392"/>
    </location>
</feature>
<reference evidence="2" key="1">
    <citation type="submission" date="2021-02" db="EMBL/GenBank/DDBJ databases">
        <authorList>
            <person name="Dougan E. K."/>
            <person name="Rhodes N."/>
            <person name="Thang M."/>
            <person name="Chan C."/>
        </authorList>
    </citation>
    <scope>NUCLEOTIDE SEQUENCE</scope>
</reference>
<protein>
    <submittedName>
        <fullName evidence="2">Uncharacterized protein</fullName>
    </submittedName>
</protein>
<feature type="region of interest" description="Disordered" evidence="1">
    <location>
        <begin position="433"/>
        <end position="464"/>
    </location>
</feature>
<evidence type="ECO:0000256" key="1">
    <source>
        <dbReference type="SAM" id="MobiDB-lite"/>
    </source>
</evidence>
<evidence type="ECO:0000313" key="2">
    <source>
        <dbReference type="EMBL" id="CAE7602690.1"/>
    </source>
</evidence>
<proteinExistence type="predicted"/>
<feature type="compositionally biased region" description="Polar residues" evidence="1">
    <location>
        <begin position="159"/>
        <end position="173"/>
    </location>
</feature>
<feature type="compositionally biased region" description="Low complexity" evidence="1">
    <location>
        <begin position="820"/>
        <end position="854"/>
    </location>
</feature>
<keyword evidence="3" id="KW-1185">Reference proteome</keyword>
<accession>A0A812V8C3</accession>
<evidence type="ECO:0000313" key="3">
    <source>
        <dbReference type="Proteomes" id="UP000601435"/>
    </source>
</evidence>
<gene>
    <name evidence="2" type="ORF">SNEC2469_LOCUS17250</name>
</gene>
<name>A0A812V8C3_9DINO</name>
<feature type="region of interest" description="Disordered" evidence="1">
    <location>
        <begin position="1387"/>
        <end position="1408"/>
    </location>
</feature>
<comment type="caution">
    <text evidence="2">The sequence shown here is derived from an EMBL/GenBank/DDBJ whole genome shotgun (WGS) entry which is preliminary data.</text>
</comment>
<feature type="region of interest" description="Disordered" evidence="1">
    <location>
        <begin position="141"/>
        <end position="176"/>
    </location>
</feature>
<dbReference type="OrthoDB" id="437212at2759"/>
<feature type="non-terminal residue" evidence="2">
    <location>
        <position position="1"/>
    </location>
</feature>
<sequence length="1455" mass="166127">AGALWNMLKSRDMLPMNAHGVSQSNCNIFYALGHELCGGEQDEHSIARVLYNTNKSAKNMAGVIVGGKAWGSLRKHYGGSFETARAATQEDQVLKDSNAKAFCVSRNRYSFNYIAFEQLARPPSTARGLINQYLRAANIQPGGPSDLAHGTNVDHAASPTDSARASRKTSSGSVEDEEHYDANLVFKSTLRKTVEPSAWSRAKGLAGMDIRDVTVAHLSRRGMEEYGLRPLSHGRFTGIILTRNVAETVLLSQIQKRLREDNIDVDATSEAIYKFEDLKPPDKVKEATNFVTPLVEEIFLAMKPWTQVENYGKNSEQDNQVAQRTQELEEEAAKYKQRLKSAGMEVTPTKVLPLQPPPSGPSHSQQTPSPHPPPDSAEEDPPLKRRRLQRGDRKKQYEKLLEEPFNVIKQSGQQPPTSMTSIKTWVINLKKPMPADKHRSWTSTSSKSTACLKKASTPRPAAATKQLQDRLREKGVVPELYTFSRFEQPCAVYVKLKFPKLNHSGYPEISKDTSFCYVGSTNLTVAKREYNRVAKLKQLKQLKLPKTEIAIRYWHDKQNCELFSTLLLSQHQEYIDAWAGEHCLIQRWQTKLNYPFVTKELVKKAHGLVPTRQQPHLQQPPDTLAKQLFKKIRRRRQGQKQRLVNILPKQAQFWKLLYAISSDTKQEYDASRELRSGKHDNETVTLLYRLANHMEQPWRSKARARLRRVLTFRNATVPKHNLPLKIPFLAHNDFKKNVQEFVSKLIRRHRHVLTPYHLPTKTIQEMPRPALNKDKWLLVWKRLTFTSPTSAHPSQMWVHATLSSRPKDVYVTKFSISSRSGSSTIYSTTTTASSRTSRPFSKSSGSDMKTSSGTNIDSHTHRLIKHLISALPRNYIIHNEDHANTHLMIYCPNVYNQAAVNTWLDKKTFLLLDKSPEDIKADMERQTPAAVRKHYKKLLDYNNPIPYGYIMMKRKKQWSKGRTIIAYSNTCVGRLLRVAALALQQMLKATWPNHFGNIATPQLWQEVHELLQANEEQPERELIFLNHDLVGFVNSIPQADIIQSVRYLIAEFSQHNNDILLIITWLRLFGQHVASAHLADQLWIRRYVDNRAIIVDKDVLHTNPYIWQLASLQFYKKPVQLEDENCDDFLGFRIDANNSQVSYSYILHSQPWRYRLPQSAGSRKLRLSGYHSRRHMIESTVFPQSLAQQQLQALDDLYFKLGFRDLAEGKQLSKKPREDVELTDVDTDSDMDLQPVRLPHGLPLDEPPPCLPLSNLTEVEQVCQQHLSNGHIPMSVFPWLVQKLPSELLRASALTHRGTPPMVFTSGAYYHAGSVGIRTNTRKYPWTSALLAHMVRACTHTNFSTVSLLHNVNMTTHVDKYNQPGSTNVLVPLSPFRRGELWGFEDQGPDLSPKGQHQGRNHPVRLPGVEFDPFTKHATCPWKDDRLVLSAYTPLRTNRLELSDIDHLVSLGFNL</sequence>
<feature type="region of interest" description="Disordered" evidence="1">
    <location>
        <begin position="820"/>
        <end position="855"/>
    </location>
</feature>
<dbReference type="Proteomes" id="UP000601435">
    <property type="component" value="Unassembled WGS sequence"/>
</dbReference>
<dbReference type="EMBL" id="CAJNJA010028455">
    <property type="protein sequence ID" value="CAE7602690.1"/>
    <property type="molecule type" value="Genomic_DNA"/>
</dbReference>